<dbReference type="GO" id="GO:0000976">
    <property type="term" value="F:transcription cis-regulatory region binding"/>
    <property type="evidence" value="ECO:0007669"/>
    <property type="project" value="TreeGrafter"/>
</dbReference>
<dbReference type="Gene3D" id="1.10.10.10">
    <property type="entry name" value="Winged helix-like DNA-binding domain superfamily/Winged helix DNA-binding domain"/>
    <property type="match status" value="1"/>
</dbReference>
<evidence type="ECO:0000256" key="1">
    <source>
        <dbReference type="ARBA" id="ARBA00009437"/>
    </source>
</evidence>
<evidence type="ECO:0000256" key="3">
    <source>
        <dbReference type="ARBA" id="ARBA00023125"/>
    </source>
</evidence>
<evidence type="ECO:0000313" key="6">
    <source>
        <dbReference type="EMBL" id="RDV26648.1"/>
    </source>
</evidence>
<evidence type="ECO:0000256" key="4">
    <source>
        <dbReference type="ARBA" id="ARBA00023163"/>
    </source>
</evidence>
<organism evidence="6 7">
    <name type="scientific">Alteromonas aestuariivivens</name>
    <dbReference type="NCBI Taxonomy" id="1938339"/>
    <lineage>
        <taxon>Bacteria</taxon>
        <taxon>Pseudomonadati</taxon>
        <taxon>Pseudomonadota</taxon>
        <taxon>Gammaproteobacteria</taxon>
        <taxon>Alteromonadales</taxon>
        <taxon>Alteromonadaceae</taxon>
        <taxon>Alteromonas/Salinimonas group</taxon>
        <taxon>Alteromonas</taxon>
    </lineage>
</organism>
<dbReference type="SUPFAM" id="SSF53850">
    <property type="entry name" value="Periplasmic binding protein-like II"/>
    <property type="match status" value="1"/>
</dbReference>
<dbReference type="SUPFAM" id="SSF46785">
    <property type="entry name" value="Winged helix' DNA-binding domain"/>
    <property type="match status" value="1"/>
</dbReference>
<keyword evidence="7" id="KW-1185">Reference proteome</keyword>
<dbReference type="PANTHER" id="PTHR30126">
    <property type="entry name" value="HTH-TYPE TRANSCRIPTIONAL REGULATOR"/>
    <property type="match status" value="1"/>
</dbReference>
<dbReference type="Gene3D" id="3.40.190.290">
    <property type="match status" value="1"/>
</dbReference>
<dbReference type="Pfam" id="PF00126">
    <property type="entry name" value="HTH_1"/>
    <property type="match status" value="1"/>
</dbReference>
<evidence type="ECO:0000256" key="2">
    <source>
        <dbReference type="ARBA" id="ARBA00023015"/>
    </source>
</evidence>
<dbReference type="PANTHER" id="PTHR30126:SF5">
    <property type="entry name" value="HTH-TYPE TRANSCRIPTIONAL ACTIVATOR CMPR"/>
    <property type="match status" value="1"/>
</dbReference>
<keyword evidence="4" id="KW-0804">Transcription</keyword>
<keyword evidence="3" id="KW-0238">DNA-binding</keyword>
<dbReference type="Pfam" id="PF03466">
    <property type="entry name" value="LysR_substrate"/>
    <property type="match status" value="1"/>
</dbReference>
<dbReference type="InterPro" id="IPR036388">
    <property type="entry name" value="WH-like_DNA-bd_sf"/>
</dbReference>
<sequence length="317" mass="34754">MDFTLPATKLDAMNSLTFRLLEVFRHVVDCGSVTAASSSLSLSQPTVSLQLKKLSAIIGIPLLEHVHGQVIMTDAGKALYEYAQTVLSAQQKLDSRIHAIRGMQTGSLNLAVVSTAQYVVPPFLSQFCHEHPNIEVNFTVGNRAQVIERLRQNLDDLYVFSHPPEDSSLMSAPFMQNRLVVIAPSSYSGPDHCSLESLCGQKFLLREPGSGTRRSLQTYCEPRNITFANVVVMESNEAIQAAVAAGLGLAIISEHTLTPASSEQIRILTVQDFPLNAQWHVVTTQHRPMNLAAQAFRSTLLASTSGFHTLPVNHRPQ</sequence>
<evidence type="ECO:0000259" key="5">
    <source>
        <dbReference type="PROSITE" id="PS50931"/>
    </source>
</evidence>
<accession>A0A3D8MAC5</accession>
<dbReference type="PROSITE" id="PS50931">
    <property type="entry name" value="HTH_LYSR"/>
    <property type="match status" value="1"/>
</dbReference>
<feature type="domain" description="HTH lysR-type" evidence="5">
    <location>
        <begin position="16"/>
        <end position="73"/>
    </location>
</feature>
<gene>
    <name evidence="6" type="ORF">DXV75_06570</name>
</gene>
<dbReference type="InterPro" id="IPR036390">
    <property type="entry name" value="WH_DNA-bd_sf"/>
</dbReference>
<evidence type="ECO:0000313" key="7">
    <source>
        <dbReference type="Proteomes" id="UP000256561"/>
    </source>
</evidence>
<dbReference type="OrthoDB" id="9785745at2"/>
<comment type="caution">
    <text evidence="6">The sequence shown here is derived from an EMBL/GenBank/DDBJ whole genome shotgun (WGS) entry which is preliminary data.</text>
</comment>
<reference evidence="7" key="1">
    <citation type="submission" date="2018-08" db="EMBL/GenBank/DDBJ databases">
        <authorList>
            <person name="Zhang J."/>
            <person name="Du Z.-J."/>
        </authorList>
    </citation>
    <scope>NUCLEOTIDE SEQUENCE [LARGE SCALE GENOMIC DNA]</scope>
    <source>
        <strain evidence="7">KCTC 52655</strain>
    </source>
</reference>
<dbReference type="GO" id="GO:0003700">
    <property type="term" value="F:DNA-binding transcription factor activity"/>
    <property type="evidence" value="ECO:0007669"/>
    <property type="project" value="InterPro"/>
</dbReference>
<comment type="similarity">
    <text evidence="1">Belongs to the LysR transcriptional regulatory family.</text>
</comment>
<proteinExistence type="inferred from homology"/>
<dbReference type="InterPro" id="IPR000847">
    <property type="entry name" value="LysR_HTH_N"/>
</dbReference>
<keyword evidence="2" id="KW-0805">Transcription regulation</keyword>
<name>A0A3D8MAC5_9ALTE</name>
<dbReference type="EMBL" id="QRHA01000004">
    <property type="protein sequence ID" value="RDV26648.1"/>
    <property type="molecule type" value="Genomic_DNA"/>
</dbReference>
<protein>
    <submittedName>
        <fullName evidence="6">LysR family transcriptional regulator</fullName>
    </submittedName>
</protein>
<dbReference type="InterPro" id="IPR005119">
    <property type="entry name" value="LysR_subst-bd"/>
</dbReference>
<dbReference type="Proteomes" id="UP000256561">
    <property type="component" value="Unassembled WGS sequence"/>
</dbReference>
<dbReference type="AlphaFoldDB" id="A0A3D8MAC5"/>